<evidence type="ECO:0000313" key="6">
    <source>
        <dbReference type="Proteomes" id="UP000321291"/>
    </source>
</evidence>
<gene>
    <name evidence="5" type="ORF">FSB73_03455</name>
</gene>
<dbReference type="EMBL" id="CP042434">
    <property type="protein sequence ID" value="QEC70873.1"/>
    <property type="molecule type" value="Genomic_DNA"/>
</dbReference>
<evidence type="ECO:0000259" key="4">
    <source>
        <dbReference type="Pfam" id="PF07687"/>
    </source>
</evidence>
<name>A0A5B8VI63_9BACT</name>
<sequence>MEHSSESIQGLYEDAVSLLKELIATPSYSRQEDKTAVIIRTFLHNKGIAAKQYLNNVWAINKYFDPLKPTVILNSHHDTVKPNPKYTRSPFVPDIEEGKLYGLGSNDAGGCLVSLIATFVHFYDNAALPFNVVLAATAEEEITGKDGIEALLKHYEFLASLHHPDFKGQQDRFTAIVGEPTKMELAIAEKGLMVLDAKAQGRAGHAARNEGENALYIALKDIQWFETFKYPKDSKWLGEVHQTVTVIETENKAHNVVPAECSFVVDIRLPDCYTHEEVLAIIRENIKSDFKERSIRLRSTRIEEEHPLVQAGIKLGAKPYGSPTCSDKALMPFPALKCGPGDSARSHTADEFIFVEEIRKGIERYIQMLESTKFN</sequence>
<keyword evidence="6" id="KW-1185">Reference proteome</keyword>
<dbReference type="CDD" id="cd05651">
    <property type="entry name" value="M20_ArgE_DapE-like"/>
    <property type="match status" value="1"/>
</dbReference>
<dbReference type="Gene3D" id="3.40.630.10">
    <property type="entry name" value="Zn peptidases"/>
    <property type="match status" value="1"/>
</dbReference>
<dbReference type="Pfam" id="PF01546">
    <property type="entry name" value="Peptidase_M20"/>
    <property type="match status" value="1"/>
</dbReference>
<dbReference type="SUPFAM" id="SSF53187">
    <property type="entry name" value="Zn-dependent exopeptidases"/>
    <property type="match status" value="1"/>
</dbReference>
<protein>
    <submittedName>
        <fullName evidence="5">M20/M25/M40 family metallo-hydrolase</fullName>
    </submittedName>
</protein>
<dbReference type="InterPro" id="IPR050072">
    <property type="entry name" value="Peptidase_M20A"/>
</dbReference>
<dbReference type="GO" id="GO:0006526">
    <property type="term" value="P:L-arginine biosynthetic process"/>
    <property type="evidence" value="ECO:0007669"/>
    <property type="project" value="TreeGrafter"/>
</dbReference>
<dbReference type="KEGG" id="agi:FSB73_03455"/>
<dbReference type="PANTHER" id="PTHR43808:SF31">
    <property type="entry name" value="N-ACETYL-L-CITRULLINE DEACETYLASE"/>
    <property type="match status" value="1"/>
</dbReference>
<dbReference type="Pfam" id="PF07687">
    <property type="entry name" value="M20_dimer"/>
    <property type="match status" value="1"/>
</dbReference>
<dbReference type="AlphaFoldDB" id="A0A5B8VI63"/>
<evidence type="ECO:0000256" key="3">
    <source>
        <dbReference type="ARBA" id="ARBA00023285"/>
    </source>
</evidence>
<keyword evidence="3" id="KW-0170">Cobalt</keyword>
<reference evidence="5 6" key="1">
    <citation type="journal article" date="2017" name="Int. J. Syst. Evol. Microbiol.">
        <title>Arachidicoccus ginsenosidivorans sp. nov., with ginsenoside-converting activity isolated from ginseng cultivating soil.</title>
        <authorList>
            <person name="Siddiqi M.Z."/>
            <person name="Aslam Z."/>
            <person name="Im W.T."/>
        </authorList>
    </citation>
    <scope>NUCLEOTIDE SEQUENCE [LARGE SCALE GENOMIC DNA]</scope>
    <source>
        <strain evidence="5 6">Gsoil 809</strain>
    </source>
</reference>
<dbReference type="Proteomes" id="UP000321291">
    <property type="component" value="Chromosome"/>
</dbReference>
<evidence type="ECO:0000256" key="2">
    <source>
        <dbReference type="ARBA" id="ARBA00022801"/>
    </source>
</evidence>
<dbReference type="GO" id="GO:0008777">
    <property type="term" value="F:acetylornithine deacetylase activity"/>
    <property type="evidence" value="ECO:0007669"/>
    <property type="project" value="TreeGrafter"/>
</dbReference>
<dbReference type="OrthoDB" id="9792335at2"/>
<organism evidence="5 6">
    <name type="scientific">Arachidicoccus ginsenosidivorans</name>
    <dbReference type="NCBI Taxonomy" id="496057"/>
    <lineage>
        <taxon>Bacteria</taxon>
        <taxon>Pseudomonadati</taxon>
        <taxon>Bacteroidota</taxon>
        <taxon>Chitinophagia</taxon>
        <taxon>Chitinophagales</taxon>
        <taxon>Chitinophagaceae</taxon>
        <taxon>Arachidicoccus</taxon>
    </lineage>
</organism>
<evidence type="ECO:0000313" key="5">
    <source>
        <dbReference type="EMBL" id="QEC70873.1"/>
    </source>
</evidence>
<dbReference type="SUPFAM" id="SSF55031">
    <property type="entry name" value="Bacterial exopeptidase dimerisation domain"/>
    <property type="match status" value="1"/>
</dbReference>
<dbReference type="RefSeq" id="WP_146780133.1">
    <property type="nucleotide sequence ID" value="NZ_CP042434.1"/>
</dbReference>
<keyword evidence="2 5" id="KW-0378">Hydrolase</keyword>
<dbReference type="GO" id="GO:0046872">
    <property type="term" value="F:metal ion binding"/>
    <property type="evidence" value="ECO:0007669"/>
    <property type="project" value="UniProtKB-KW"/>
</dbReference>
<feature type="domain" description="Peptidase M20 dimerisation" evidence="4">
    <location>
        <begin position="187"/>
        <end position="292"/>
    </location>
</feature>
<dbReference type="PANTHER" id="PTHR43808">
    <property type="entry name" value="ACETYLORNITHINE DEACETYLASE"/>
    <property type="match status" value="1"/>
</dbReference>
<dbReference type="Gene3D" id="3.30.70.360">
    <property type="match status" value="1"/>
</dbReference>
<keyword evidence="1" id="KW-0479">Metal-binding</keyword>
<dbReference type="InterPro" id="IPR002933">
    <property type="entry name" value="Peptidase_M20"/>
</dbReference>
<proteinExistence type="predicted"/>
<evidence type="ECO:0000256" key="1">
    <source>
        <dbReference type="ARBA" id="ARBA00022723"/>
    </source>
</evidence>
<dbReference type="InterPro" id="IPR036264">
    <property type="entry name" value="Bact_exopeptidase_dim_dom"/>
</dbReference>
<dbReference type="InterPro" id="IPR011650">
    <property type="entry name" value="Peptidase_M20_dimer"/>
</dbReference>
<accession>A0A5B8VI63</accession>